<keyword evidence="7" id="KW-1185">Reference proteome</keyword>
<dbReference type="SMART" id="SM00479">
    <property type="entry name" value="EXOIII"/>
    <property type="match status" value="1"/>
</dbReference>
<evidence type="ECO:0000256" key="4">
    <source>
        <dbReference type="ARBA" id="ARBA00022839"/>
    </source>
</evidence>
<evidence type="ECO:0000259" key="5">
    <source>
        <dbReference type="SMART" id="SM00479"/>
    </source>
</evidence>
<keyword evidence="3" id="KW-0378">Hydrolase</keyword>
<dbReference type="GO" id="GO:0005739">
    <property type="term" value="C:mitochondrion"/>
    <property type="evidence" value="ECO:0007669"/>
    <property type="project" value="TreeGrafter"/>
</dbReference>
<dbReference type="InterPro" id="IPR036397">
    <property type="entry name" value="RNaseH_sf"/>
</dbReference>
<protein>
    <recommendedName>
        <fullName evidence="5">Exonuclease domain-containing protein</fullName>
    </recommendedName>
</protein>
<dbReference type="EMBL" id="JAUJFL010000002">
    <property type="protein sequence ID" value="KAK2611321.1"/>
    <property type="molecule type" value="Genomic_DNA"/>
</dbReference>
<keyword evidence="4" id="KW-0269">Exonuclease</keyword>
<evidence type="ECO:0000313" key="7">
    <source>
        <dbReference type="Proteomes" id="UP001265746"/>
    </source>
</evidence>
<dbReference type="FunFam" id="3.30.420.10:FF:000003">
    <property type="entry name" value="Oligoribonuclease"/>
    <property type="match status" value="1"/>
</dbReference>
<evidence type="ECO:0000256" key="2">
    <source>
        <dbReference type="ARBA" id="ARBA00022722"/>
    </source>
</evidence>
<sequence>MALSTATPIPVAGKQFLGLCRRGSIARTGLPWCRVSTHTTLLCPQPRLRWQTHRQPSGGNHYSTFIPKPQYRLRKRMAAQNTAPLVWIDCEMTGLDYDKDEIIEVYCLITNGDLKLVDLEGWGTVVHQPQARMDQMDEWCIRTHGQTGLTAAVIASDVTPERAADELLAYIKKYVPEPRKAILAGNSVHADRAFLNREPYRKVVDHLHYRILDISSLKEASRRWCPRITEKAPAKKTLHKAKDDILESIEEARFYKDAIFQRP</sequence>
<dbReference type="Proteomes" id="UP001265746">
    <property type="component" value="Unassembled WGS sequence"/>
</dbReference>
<feature type="domain" description="Exonuclease" evidence="5">
    <location>
        <begin position="84"/>
        <end position="261"/>
    </location>
</feature>
<dbReference type="InterPro" id="IPR013520">
    <property type="entry name" value="Ribonucl_H"/>
</dbReference>
<dbReference type="AlphaFoldDB" id="A0AAD9W8V2"/>
<name>A0AAD9W8V2_PHOAM</name>
<dbReference type="GO" id="GO:0000175">
    <property type="term" value="F:3'-5'-RNA exonuclease activity"/>
    <property type="evidence" value="ECO:0007669"/>
    <property type="project" value="InterPro"/>
</dbReference>
<reference evidence="6" key="1">
    <citation type="submission" date="2023-06" db="EMBL/GenBank/DDBJ databases">
        <authorList>
            <person name="Noh H."/>
        </authorList>
    </citation>
    <scope>NUCLEOTIDE SEQUENCE</scope>
    <source>
        <strain evidence="6">DUCC20226</strain>
    </source>
</reference>
<dbReference type="Gene3D" id="3.30.420.10">
    <property type="entry name" value="Ribonuclease H-like superfamily/Ribonuclease H"/>
    <property type="match status" value="1"/>
</dbReference>
<dbReference type="NCBIfam" id="NF003765">
    <property type="entry name" value="PRK05359.1"/>
    <property type="match status" value="1"/>
</dbReference>
<accession>A0AAD9W8V2</accession>
<evidence type="ECO:0000313" key="6">
    <source>
        <dbReference type="EMBL" id="KAK2611321.1"/>
    </source>
</evidence>
<dbReference type="PANTHER" id="PTHR11046:SF0">
    <property type="entry name" value="OLIGORIBONUCLEASE, MITOCHONDRIAL"/>
    <property type="match status" value="1"/>
</dbReference>
<evidence type="ECO:0000256" key="1">
    <source>
        <dbReference type="ARBA" id="ARBA00009921"/>
    </source>
</evidence>
<dbReference type="GO" id="GO:0003676">
    <property type="term" value="F:nucleic acid binding"/>
    <property type="evidence" value="ECO:0007669"/>
    <property type="project" value="InterPro"/>
</dbReference>
<dbReference type="Pfam" id="PF00929">
    <property type="entry name" value="RNase_T"/>
    <property type="match status" value="1"/>
</dbReference>
<comment type="caution">
    <text evidence="6">The sequence shown here is derived from an EMBL/GenBank/DDBJ whole genome shotgun (WGS) entry which is preliminary data.</text>
</comment>
<dbReference type="SUPFAM" id="SSF53098">
    <property type="entry name" value="Ribonuclease H-like"/>
    <property type="match status" value="1"/>
</dbReference>
<dbReference type="InterPro" id="IPR012337">
    <property type="entry name" value="RNaseH-like_sf"/>
</dbReference>
<keyword evidence="2" id="KW-0540">Nuclease</keyword>
<proteinExistence type="inferred from homology"/>
<dbReference type="PANTHER" id="PTHR11046">
    <property type="entry name" value="OLIGORIBONUCLEASE, MITOCHONDRIAL"/>
    <property type="match status" value="1"/>
</dbReference>
<comment type="similarity">
    <text evidence="1">Belongs to the oligoribonuclease family.</text>
</comment>
<evidence type="ECO:0000256" key="3">
    <source>
        <dbReference type="ARBA" id="ARBA00022801"/>
    </source>
</evidence>
<organism evidence="6 7">
    <name type="scientific">Phomopsis amygdali</name>
    <name type="common">Fusicoccum amygdali</name>
    <dbReference type="NCBI Taxonomy" id="1214568"/>
    <lineage>
        <taxon>Eukaryota</taxon>
        <taxon>Fungi</taxon>
        <taxon>Dikarya</taxon>
        <taxon>Ascomycota</taxon>
        <taxon>Pezizomycotina</taxon>
        <taxon>Sordariomycetes</taxon>
        <taxon>Sordariomycetidae</taxon>
        <taxon>Diaporthales</taxon>
        <taxon>Diaporthaceae</taxon>
        <taxon>Diaporthe</taxon>
    </lineage>
</organism>
<dbReference type="CDD" id="cd06135">
    <property type="entry name" value="Orn"/>
    <property type="match status" value="1"/>
</dbReference>
<dbReference type="InterPro" id="IPR022894">
    <property type="entry name" value="Oligoribonuclease"/>
</dbReference>
<gene>
    <name evidence="6" type="ORF">N8I77_004670</name>
</gene>